<dbReference type="Gene3D" id="3.30.460.10">
    <property type="entry name" value="Beta Polymerase, domain 2"/>
    <property type="match status" value="1"/>
</dbReference>
<dbReference type="PRINTS" id="PR00870">
    <property type="entry name" value="DNAPOLXBETA"/>
</dbReference>
<evidence type="ECO:0000256" key="16">
    <source>
        <dbReference type="PIRSR" id="PIRSR622312-50"/>
    </source>
</evidence>
<dbReference type="FunFam" id="1.10.150.110:FF:000005">
    <property type="entry name" value="DNA polymerase POL4"/>
    <property type="match status" value="1"/>
</dbReference>
<dbReference type="Pfam" id="PF14792">
    <property type="entry name" value="DNA_pol_B_palm"/>
    <property type="match status" value="1"/>
</dbReference>
<keyword evidence="20" id="KW-1185">Reference proteome</keyword>
<evidence type="ECO:0000256" key="13">
    <source>
        <dbReference type="ARBA" id="ARBA00023239"/>
    </source>
</evidence>
<comment type="cofactor">
    <cofactor evidence="1">
        <name>Mn(2+)</name>
        <dbReference type="ChEBI" id="CHEBI:29035"/>
    </cofactor>
</comment>
<dbReference type="PRINTS" id="PR00869">
    <property type="entry name" value="DNAPOLX"/>
</dbReference>
<evidence type="ECO:0000256" key="6">
    <source>
        <dbReference type="ARBA" id="ARBA00022695"/>
    </source>
</evidence>
<dbReference type="KEGG" id="foc:113209296"/>
<dbReference type="InterPro" id="IPR019843">
    <property type="entry name" value="DNA_pol-X_BS"/>
</dbReference>
<proteinExistence type="inferred from homology"/>
<keyword evidence="12 17" id="KW-0234">DNA repair</keyword>
<name>A0A6J1SNZ7_FRAOC</name>
<feature type="region of interest" description="Disordered" evidence="18">
    <location>
        <begin position="125"/>
        <end position="153"/>
    </location>
</feature>
<dbReference type="GO" id="GO:0006303">
    <property type="term" value="P:double-strand break repair via nonhomologous end joining"/>
    <property type="evidence" value="ECO:0007669"/>
    <property type="project" value="TreeGrafter"/>
</dbReference>
<evidence type="ECO:0000256" key="14">
    <source>
        <dbReference type="ARBA" id="ARBA00023242"/>
    </source>
</evidence>
<dbReference type="Gene3D" id="3.30.210.10">
    <property type="entry name" value="DNA polymerase, thumb domain"/>
    <property type="match status" value="1"/>
</dbReference>
<evidence type="ECO:0000256" key="8">
    <source>
        <dbReference type="ARBA" id="ARBA00022723"/>
    </source>
</evidence>
<dbReference type="InterPro" id="IPR043519">
    <property type="entry name" value="NT_sf"/>
</dbReference>
<organism evidence="20 21">
    <name type="scientific">Frankliniella occidentalis</name>
    <name type="common">Western flower thrips</name>
    <name type="synonym">Euthrips occidentalis</name>
    <dbReference type="NCBI Taxonomy" id="133901"/>
    <lineage>
        <taxon>Eukaryota</taxon>
        <taxon>Metazoa</taxon>
        <taxon>Ecdysozoa</taxon>
        <taxon>Arthropoda</taxon>
        <taxon>Hexapoda</taxon>
        <taxon>Insecta</taxon>
        <taxon>Pterygota</taxon>
        <taxon>Neoptera</taxon>
        <taxon>Paraneoptera</taxon>
        <taxon>Thysanoptera</taxon>
        <taxon>Terebrantia</taxon>
        <taxon>Thripoidea</taxon>
        <taxon>Thripidae</taxon>
        <taxon>Frankliniella</taxon>
    </lineage>
</organism>
<dbReference type="InterPro" id="IPR002008">
    <property type="entry name" value="DNA_pol_X_beta-like"/>
</dbReference>
<evidence type="ECO:0000256" key="18">
    <source>
        <dbReference type="SAM" id="MobiDB-lite"/>
    </source>
</evidence>
<evidence type="ECO:0000256" key="12">
    <source>
        <dbReference type="ARBA" id="ARBA00023204"/>
    </source>
</evidence>
<dbReference type="GO" id="GO:0005634">
    <property type="term" value="C:nucleus"/>
    <property type="evidence" value="ECO:0007669"/>
    <property type="project" value="UniProtKB-SubCell"/>
</dbReference>
<dbReference type="Gene3D" id="1.10.150.20">
    <property type="entry name" value="5' to 3' exonuclease, C-terminal subdomain"/>
    <property type="match status" value="1"/>
</dbReference>
<evidence type="ECO:0000256" key="2">
    <source>
        <dbReference type="ARBA" id="ARBA00004123"/>
    </source>
</evidence>
<dbReference type="Gene3D" id="1.10.150.110">
    <property type="entry name" value="DNA polymerase beta, N-terminal domain-like"/>
    <property type="match status" value="1"/>
</dbReference>
<accession>A0A6J1SNZ7</accession>
<keyword evidence="14 17" id="KW-0539">Nucleus</keyword>
<dbReference type="SUPFAM" id="SSF52113">
    <property type="entry name" value="BRCT domain"/>
    <property type="match status" value="1"/>
</dbReference>
<evidence type="ECO:0000256" key="10">
    <source>
        <dbReference type="ARBA" id="ARBA00022932"/>
    </source>
</evidence>
<keyword evidence="10 17" id="KW-0239">DNA-directed DNA polymerase</keyword>
<gene>
    <name evidence="21" type="primary">LOC113209296</name>
</gene>
<evidence type="ECO:0000256" key="7">
    <source>
        <dbReference type="ARBA" id="ARBA00022705"/>
    </source>
</evidence>
<dbReference type="InterPro" id="IPR029398">
    <property type="entry name" value="PolB_thumb"/>
</dbReference>
<dbReference type="InterPro" id="IPR018944">
    <property type="entry name" value="DNA_pol_lambd_fingers_domain"/>
</dbReference>
<dbReference type="Gene3D" id="3.40.50.10190">
    <property type="entry name" value="BRCT domain"/>
    <property type="match status" value="1"/>
</dbReference>
<evidence type="ECO:0000313" key="21">
    <source>
        <dbReference type="RefSeq" id="XP_026282513.1"/>
    </source>
</evidence>
<dbReference type="SUPFAM" id="SSF47802">
    <property type="entry name" value="DNA polymerase beta, N-terminal domain-like"/>
    <property type="match status" value="1"/>
</dbReference>
<dbReference type="FunFam" id="1.10.150.20:FF:000010">
    <property type="entry name" value="DNA polymerase lambda"/>
    <property type="match status" value="1"/>
</dbReference>
<dbReference type="GO" id="GO:0003677">
    <property type="term" value="F:DNA binding"/>
    <property type="evidence" value="ECO:0007669"/>
    <property type="project" value="UniProtKB-UniRule"/>
</dbReference>
<feature type="active site" description="Nucleophile; Schiff-base intermediate with DNA; for 5'-dRP lyase activity" evidence="16">
    <location>
        <position position="228"/>
    </location>
</feature>
<dbReference type="PROSITE" id="PS00522">
    <property type="entry name" value="DNA_POLYMERASE_X"/>
    <property type="match status" value="1"/>
</dbReference>
<dbReference type="GO" id="GO:0003887">
    <property type="term" value="F:DNA-directed DNA polymerase activity"/>
    <property type="evidence" value="ECO:0007669"/>
    <property type="project" value="UniProtKB-UniRule"/>
</dbReference>
<dbReference type="Pfam" id="PF14791">
    <property type="entry name" value="DNA_pol_B_thumb"/>
    <property type="match status" value="1"/>
</dbReference>
<keyword evidence="9 17" id="KW-0227">DNA damage</keyword>
<dbReference type="InterPro" id="IPR010996">
    <property type="entry name" value="HHH_MUS81"/>
</dbReference>
<dbReference type="InterPro" id="IPR002054">
    <property type="entry name" value="DNA-dir_DNA_pol_X"/>
</dbReference>
<dbReference type="Proteomes" id="UP000504606">
    <property type="component" value="Unplaced"/>
</dbReference>
<dbReference type="PROSITE" id="PS50172">
    <property type="entry name" value="BRCT"/>
    <property type="match status" value="1"/>
</dbReference>
<keyword evidence="4" id="KW-0237">DNA synthesis</keyword>
<dbReference type="OrthoDB" id="205514at2759"/>
<dbReference type="GeneID" id="113209296"/>
<dbReference type="InterPro" id="IPR027421">
    <property type="entry name" value="DNA_pol_lamdba_lyase_dom_sf"/>
</dbReference>
<keyword evidence="11" id="KW-0238">DNA-binding</keyword>
<reference evidence="21" key="1">
    <citation type="submission" date="2025-08" db="UniProtKB">
        <authorList>
            <consortium name="RefSeq"/>
        </authorList>
    </citation>
    <scope>IDENTIFICATION</scope>
    <source>
        <tissue evidence="21">Whole organism</tissue>
    </source>
</reference>
<dbReference type="RefSeq" id="XP_026282513.1">
    <property type="nucleotide sequence ID" value="XM_026426728.2"/>
</dbReference>
<dbReference type="GO" id="GO:0016829">
    <property type="term" value="F:lyase activity"/>
    <property type="evidence" value="ECO:0007669"/>
    <property type="project" value="UniProtKB-KW"/>
</dbReference>
<dbReference type="Pfam" id="PF10391">
    <property type="entry name" value="DNA_pol_lambd_f"/>
    <property type="match status" value="1"/>
</dbReference>
<comment type="subcellular location">
    <subcellularLocation>
        <location evidence="2 17">Nucleus</location>
    </subcellularLocation>
</comment>
<evidence type="ECO:0000259" key="19">
    <source>
        <dbReference type="PROSITE" id="PS50172"/>
    </source>
</evidence>
<keyword evidence="7" id="KW-0235">DNA replication</keyword>
<comment type="catalytic activity">
    <reaction evidence="15 17">
        <text>DNA(n) + a 2'-deoxyribonucleoside 5'-triphosphate = DNA(n+1) + diphosphate</text>
        <dbReference type="Rhea" id="RHEA:22508"/>
        <dbReference type="Rhea" id="RHEA-COMP:17339"/>
        <dbReference type="Rhea" id="RHEA-COMP:17340"/>
        <dbReference type="ChEBI" id="CHEBI:33019"/>
        <dbReference type="ChEBI" id="CHEBI:61560"/>
        <dbReference type="ChEBI" id="CHEBI:173112"/>
        <dbReference type="EC" id="2.7.7.7"/>
    </reaction>
</comment>
<dbReference type="InterPro" id="IPR036420">
    <property type="entry name" value="BRCT_dom_sf"/>
</dbReference>
<dbReference type="SMART" id="SM00483">
    <property type="entry name" value="POLXc"/>
    <property type="match status" value="1"/>
</dbReference>
<feature type="domain" description="BRCT" evidence="19">
    <location>
        <begin position="12"/>
        <end position="116"/>
    </location>
</feature>
<evidence type="ECO:0000256" key="15">
    <source>
        <dbReference type="ARBA" id="ARBA00049244"/>
    </source>
</evidence>
<dbReference type="GO" id="GO:0046872">
    <property type="term" value="F:metal ion binding"/>
    <property type="evidence" value="ECO:0007669"/>
    <property type="project" value="UniProtKB-UniRule"/>
</dbReference>
<keyword evidence="6 17" id="KW-0548">Nucleotidyltransferase</keyword>
<evidence type="ECO:0000256" key="1">
    <source>
        <dbReference type="ARBA" id="ARBA00001936"/>
    </source>
</evidence>
<dbReference type="InterPro" id="IPR028207">
    <property type="entry name" value="DNA_pol_B_palm_palm"/>
</dbReference>
<dbReference type="AlphaFoldDB" id="A0A6J1SNZ7"/>
<dbReference type="FunFam" id="3.30.460.10:FF:000020">
    <property type="entry name" value="DNA polymerase lambda"/>
    <property type="match status" value="1"/>
</dbReference>
<evidence type="ECO:0000256" key="5">
    <source>
        <dbReference type="ARBA" id="ARBA00022679"/>
    </source>
</evidence>
<dbReference type="CDD" id="cd00141">
    <property type="entry name" value="NT_POLXc"/>
    <property type="match status" value="1"/>
</dbReference>
<dbReference type="Pfam" id="PF14716">
    <property type="entry name" value="HHH_8"/>
    <property type="match status" value="1"/>
</dbReference>
<keyword evidence="5 17" id="KW-0808">Transferase</keyword>
<comment type="function">
    <text evidence="17">DNA polymerase that functions in several pathways of DNA repair. Involved in base excision repair (BER) responsible for repair of lesions that give rise to abasic (AP) sites in DNA. Also contributes to DNA double-strand break repair by non-homologous end joining and homologous recombination. Has both template-dependent and template-independent (terminal transferase) DNA polymerase activities. Has also a 5'-deoxyribose-5-phosphate lyase (dRP lyase) activity.</text>
</comment>
<evidence type="ECO:0000256" key="9">
    <source>
        <dbReference type="ARBA" id="ARBA00022763"/>
    </source>
</evidence>
<keyword evidence="13" id="KW-0456">Lyase</keyword>
<evidence type="ECO:0000313" key="20">
    <source>
        <dbReference type="Proteomes" id="UP000504606"/>
    </source>
</evidence>
<dbReference type="InterPro" id="IPR022312">
    <property type="entry name" value="DNA_pol_X"/>
</dbReference>
<keyword evidence="8" id="KW-0479">Metal-binding</keyword>
<dbReference type="EC" id="2.7.7.7" evidence="17"/>
<evidence type="ECO:0000256" key="11">
    <source>
        <dbReference type="ARBA" id="ARBA00023125"/>
    </source>
</evidence>
<dbReference type="PANTHER" id="PTHR11276:SF28">
    <property type="entry name" value="DNA POLYMERASE LAMBDA"/>
    <property type="match status" value="1"/>
</dbReference>
<feature type="compositionally biased region" description="Low complexity" evidence="18">
    <location>
        <begin position="135"/>
        <end position="144"/>
    </location>
</feature>
<protein>
    <recommendedName>
        <fullName evidence="17">DNA polymerase</fullName>
        <ecNumber evidence="17">2.7.7.7</ecNumber>
    </recommendedName>
</protein>
<dbReference type="InterPro" id="IPR037160">
    <property type="entry name" value="DNA_Pol_thumb_sf"/>
</dbReference>
<dbReference type="PANTHER" id="PTHR11276">
    <property type="entry name" value="DNA POLYMERASE TYPE-X FAMILY MEMBER"/>
    <property type="match status" value="1"/>
</dbReference>
<dbReference type="GO" id="GO:0006260">
    <property type="term" value="P:DNA replication"/>
    <property type="evidence" value="ECO:0007669"/>
    <property type="project" value="UniProtKB-KW"/>
</dbReference>
<evidence type="ECO:0000256" key="4">
    <source>
        <dbReference type="ARBA" id="ARBA00022634"/>
    </source>
</evidence>
<comment type="similarity">
    <text evidence="3 17">Belongs to the DNA polymerase type-X family.</text>
</comment>
<sequence length="492" mass="54779">MSNQLNSFDNSEPSSMFKDIQVLIMPALIGKKRLTLFESHIKKLGGKVCQIGDVKGGLCEPSHIIVEDSFLLDKTNLDKQMKTLGREREFQVIVGTRWLSDCIKMKMLLPFEDYQFHPPKLSKDGCLPSKRAKSSSESTTQQTSNKPIQEDKFACSQSSSLPTKVEGGNELIIQELQKLADAFRIKGDTWRSHGYTKAISAIKRCGKVLSCYEDAVALPGVGDKIAAKVWEILETGSLMKVSEVCNDSKTISLQIFTNIWGVGPSTAENWYQVGCRTLDDVRDKVALSKQQEIGLKHYEDFLQRIPRSEVEEVGLIVSDAMKTIEPSVSVIPVGSYRRGKDTCGDIDIMICQPDHYDSKAVLSKLIISLKITGLITDDLVSLEKEGNQRKYLGVCCLPGEGKKHRRLDIFVVPKSEEATALMHYTGSALFNRSARLLAAKKGMSLSEHSLHGGIVREGHKVLNSGYIIPTPTEDSIFKALDLQYRPPEERDH</sequence>
<evidence type="ECO:0000256" key="17">
    <source>
        <dbReference type="RuleBase" id="RU366014"/>
    </source>
</evidence>
<dbReference type="InterPro" id="IPR001357">
    <property type="entry name" value="BRCT_dom"/>
</dbReference>
<dbReference type="SUPFAM" id="SSF81301">
    <property type="entry name" value="Nucleotidyltransferase"/>
    <property type="match status" value="1"/>
</dbReference>
<evidence type="ECO:0000256" key="3">
    <source>
        <dbReference type="ARBA" id="ARBA00008323"/>
    </source>
</evidence>
<dbReference type="SUPFAM" id="SSF81585">
    <property type="entry name" value="PsbU/PolX domain-like"/>
    <property type="match status" value="1"/>
</dbReference>